<evidence type="ECO:0000313" key="4">
    <source>
        <dbReference type="Proteomes" id="UP000002012"/>
    </source>
</evidence>
<feature type="chain" id="PRO_5003057832" evidence="2">
    <location>
        <begin position="23"/>
        <end position="58"/>
    </location>
</feature>
<dbReference type="HOGENOM" id="CLU_2971932_0_0_0"/>
<feature type="compositionally biased region" description="Low complexity" evidence="1">
    <location>
        <begin position="29"/>
        <end position="44"/>
    </location>
</feature>
<protein>
    <submittedName>
        <fullName evidence="3">Uncharacterized protein</fullName>
    </submittedName>
</protein>
<proteinExistence type="predicted"/>
<keyword evidence="4" id="KW-1185">Reference proteome</keyword>
<dbReference type="RefSeq" id="WP_013010900.1">
    <property type="nucleotide sequence ID" value="NC_013943.1"/>
</dbReference>
<feature type="region of interest" description="Disordered" evidence="1">
    <location>
        <begin position="28"/>
        <end position="58"/>
    </location>
</feature>
<dbReference type="AlphaFoldDB" id="D4H8N8"/>
<evidence type="ECO:0000256" key="1">
    <source>
        <dbReference type="SAM" id="MobiDB-lite"/>
    </source>
</evidence>
<evidence type="ECO:0000256" key="2">
    <source>
        <dbReference type="SAM" id="SignalP"/>
    </source>
</evidence>
<feature type="compositionally biased region" description="Basic and acidic residues" evidence="1">
    <location>
        <begin position="45"/>
        <end position="58"/>
    </location>
</feature>
<dbReference type="PaxDb" id="522772-Dacet_1621"/>
<dbReference type="STRING" id="522772.Dacet_1621"/>
<dbReference type="Proteomes" id="UP000002012">
    <property type="component" value="Chromosome"/>
</dbReference>
<reference evidence="3 4" key="1">
    <citation type="journal article" date="2010" name="Stand. Genomic Sci.">
        <title>Complete genome sequence of Denitrovibrio acetiphilus type strain (N2460).</title>
        <authorList>
            <person name="Kiss H."/>
            <person name="Lang E."/>
            <person name="Lapidus A."/>
            <person name="Copeland A."/>
            <person name="Nolan M."/>
            <person name="Glavina Del Rio T."/>
            <person name="Chen F."/>
            <person name="Lucas S."/>
            <person name="Tice H."/>
            <person name="Cheng J.F."/>
            <person name="Han C."/>
            <person name="Goodwin L."/>
            <person name="Pitluck S."/>
            <person name="Liolios K."/>
            <person name="Pati A."/>
            <person name="Ivanova N."/>
            <person name="Mavromatis K."/>
            <person name="Chen A."/>
            <person name="Palaniappan K."/>
            <person name="Land M."/>
            <person name="Hauser L."/>
            <person name="Chang Y.J."/>
            <person name="Jeffries C.D."/>
            <person name="Detter J.C."/>
            <person name="Brettin T."/>
            <person name="Spring S."/>
            <person name="Rohde M."/>
            <person name="Goker M."/>
            <person name="Woyke T."/>
            <person name="Bristow J."/>
            <person name="Eisen J.A."/>
            <person name="Markowitz V."/>
            <person name="Hugenholtz P."/>
            <person name="Kyrpides N.C."/>
            <person name="Klenk H.P."/>
        </authorList>
    </citation>
    <scope>NUCLEOTIDE SEQUENCE [LARGE SCALE GENOMIC DNA]</scope>
    <source>
        <strain evidence="4">DSM 12809 / NBRC 114555 / N2460</strain>
    </source>
</reference>
<name>D4H8N8_DENA2</name>
<dbReference type="InParanoid" id="D4H8N8"/>
<evidence type="ECO:0000313" key="3">
    <source>
        <dbReference type="EMBL" id="ADD68387.1"/>
    </source>
</evidence>
<dbReference type="KEGG" id="dap:Dacet_1621"/>
<organism evidence="3 4">
    <name type="scientific">Denitrovibrio acetiphilus (strain DSM 12809 / NBRC 114555 / N2460)</name>
    <dbReference type="NCBI Taxonomy" id="522772"/>
    <lineage>
        <taxon>Bacteria</taxon>
        <taxon>Pseudomonadati</taxon>
        <taxon>Deferribacterota</taxon>
        <taxon>Deferribacteres</taxon>
        <taxon>Deferribacterales</taxon>
        <taxon>Geovibrionaceae</taxon>
        <taxon>Denitrovibrio</taxon>
    </lineage>
</organism>
<dbReference type="EMBL" id="CP001968">
    <property type="protein sequence ID" value="ADD68387.1"/>
    <property type="molecule type" value="Genomic_DNA"/>
</dbReference>
<accession>D4H8N8</accession>
<keyword evidence="2" id="KW-0732">Signal</keyword>
<sequence precursor="true">MRKIMTIAMAGMFVLASVSAMAGEMTDKTTVAPNTAQTDTTTTDKPVEKPVPTEKPAK</sequence>
<feature type="signal peptide" evidence="2">
    <location>
        <begin position="1"/>
        <end position="22"/>
    </location>
</feature>
<gene>
    <name evidence="3" type="ordered locus">Dacet_1621</name>
</gene>